<feature type="transmembrane region" description="Helical" evidence="1">
    <location>
        <begin position="113"/>
        <end position="136"/>
    </location>
</feature>
<accession>A0ABP4WQQ5</accession>
<keyword evidence="1" id="KW-1133">Transmembrane helix</keyword>
<dbReference type="EMBL" id="BAAANH010000003">
    <property type="protein sequence ID" value="GAA1757925.1"/>
    <property type="molecule type" value="Genomic_DNA"/>
</dbReference>
<feature type="transmembrane region" description="Helical" evidence="1">
    <location>
        <begin position="233"/>
        <end position="254"/>
    </location>
</feature>
<feature type="transmembrane region" description="Helical" evidence="1">
    <location>
        <begin position="201"/>
        <end position="221"/>
    </location>
</feature>
<organism evidence="3 4">
    <name type="scientific">Agromyces humatus</name>
    <dbReference type="NCBI Taxonomy" id="279573"/>
    <lineage>
        <taxon>Bacteria</taxon>
        <taxon>Bacillati</taxon>
        <taxon>Actinomycetota</taxon>
        <taxon>Actinomycetes</taxon>
        <taxon>Micrococcales</taxon>
        <taxon>Microbacteriaceae</taxon>
        <taxon>Agromyces</taxon>
    </lineage>
</organism>
<comment type="caution">
    <text evidence="3">The sequence shown here is derived from an EMBL/GenBank/DDBJ whole genome shotgun (WGS) entry which is preliminary data.</text>
</comment>
<feature type="transmembrane region" description="Helical" evidence="1">
    <location>
        <begin position="148"/>
        <end position="165"/>
    </location>
</feature>
<feature type="transmembrane region" description="Helical" evidence="1">
    <location>
        <begin position="310"/>
        <end position="330"/>
    </location>
</feature>
<name>A0ABP4WQQ5_9MICO</name>
<dbReference type="InterPro" id="IPR002656">
    <property type="entry name" value="Acyl_transf_3_dom"/>
</dbReference>
<feature type="transmembrane region" description="Helical" evidence="1">
    <location>
        <begin position="381"/>
        <end position="406"/>
    </location>
</feature>
<feature type="transmembrane region" description="Helical" evidence="1">
    <location>
        <begin position="72"/>
        <end position="92"/>
    </location>
</feature>
<proteinExistence type="predicted"/>
<feature type="transmembrane region" description="Helical" evidence="1">
    <location>
        <begin position="412"/>
        <end position="433"/>
    </location>
</feature>
<feature type="transmembrane region" description="Helical" evidence="1">
    <location>
        <begin position="266"/>
        <end position="283"/>
    </location>
</feature>
<evidence type="ECO:0000313" key="4">
    <source>
        <dbReference type="Proteomes" id="UP001500506"/>
    </source>
</evidence>
<sequence length="445" mass="47059">MVITHTPGRGAEASAGQRTRVARDSSVDAIRIALLVIVFALHAMMCGVSVGAAGPVLENALEGRAWFGPVSWVVQIMPLFFIAGGFSSFHHWRSMRARGASASDYVRARLERLVRPALALVVVVAAGLAALALAGLPAELVATAGFRIGQPLWFLGVYIAISALVPVMLRAHERARILTPITLLAAVIAVDLTRLTTGIDAIGFLNLLLVWLLVQQLGFHLADGALDRLGRGILWGIAGGALAVLVTITVVGPYSPDMFENLNPPNVTLFVLGVAQLALFQLARPRIRAWVERADASHRISFVGERAMTVYLWHMPVLVALAGLSLAANASFGMPLPEPSTFDWWATRPLWLVVAAAAVVPVVLLFARFERARRRGDSGRATVAASAGWTAVDTVSGVAGVAVLLVAGFGPVPALVAIVLLFVALHGSARLAATARLAAVQRLAP</sequence>
<gene>
    <name evidence="3" type="ORF">GCM10009747_15790</name>
</gene>
<feature type="domain" description="Acyltransferase 3" evidence="2">
    <location>
        <begin position="26"/>
        <end position="367"/>
    </location>
</feature>
<evidence type="ECO:0000259" key="2">
    <source>
        <dbReference type="Pfam" id="PF01757"/>
    </source>
</evidence>
<protein>
    <recommendedName>
        <fullName evidence="2">Acyltransferase 3 domain-containing protein</fullName>
    </recommendedName>
</protein>
<dbReference type="Pfam" id="PF01757">
    <property type="entry name" value="Acyl_transf_3"/>
    <property type="match status" value="1"/>
</dbReference>
<keyword evidence="1" id="KW-0812">Transmembrane</keyword>
<dbReference type="Proteomes" id="UP001500506">
    <property type="component" value="Unassembled WGS sequence"/>
</dbReference>
<evidence type="ECO:0000256" key="1">
    <source>
        <dbReference type="SAM" id="Phobius"/>
    </source>
</evidence>
<evidence type="ECO:0000313" key="3">
    <source>
        <dbReference type="EMBL" id="GAA1757925.1"/>
    </source>
</evidence>
<feature type="transmembrane region" description="Helical" evidence="1">
    <location>
        <begin position="177"/>
        <end position="195"/>
    </location>
</feature>
<feature type="transmembrane region" description="Helical" evidence="1">
    <location>
        <begin position="350"/>
        <end position="369"/>
    </location>
</feature>
<keyword evidence="1" id="KW-0472">Membrane</keyword>
<reference evidence="4" key="1">
    <citation type="journal article" date="2019" name="Int. J. Syst. Evol. Microbiol.">
        <title>The Global Catalogue of Microorganisms (GCM) 10K type strain sequencing project: providing services to taxonomists for standard genome sequencing and annotation.</title>
        <authorList>
            <consortium name="The Broad Institute Genomics Platform"/>
            <consortium name="The Broad Institute Genome Sequencing Center for Infectious Disease"/>
            <person name="Wu L."/>
            <person name="Ma J."/>
        </authorList>
    </citation>
    <scope>NUCLEOTIDE SEQUENCE [LARGE SCALE GENOMIC DNA]</scope>
    <source>
        <strain evidence="4">JCM 14319</strain>
    </source>
</reference>
<feature type="transmembrane region" description="Helical" evidence="1">
    <location>
        <begin position="32"/>
        <end position="52"/>
    </location>
</feature>
<dbReference type="RefSeq" id="WP_232498951.1">
    <property type="nucleotide sequence ID" value="NZ_BAAANH010000003.1"/>
</dbReference>
<keyword evidence="4" id="KW-1185">Reference proteome</keyword>